<evidence type="ECO:0000313" key="13">
    <source>
        <dbReference type="Proteomes" id="UP000269289"/>
    </source>
</evidence>
<dbReference type="GO" id="GO:0005886">
    <property type="term" value="C:plasma membrane"/>
    <property type="evidence" value="ECO:0007669"/>
    <property type="project" value="UniProtKB-SubCell"/>
</dbReference>
<feature type="transmembrane region" description="Helical" evidence="10">
    <location>
        <begin position="78"/>
        <end position="97"/>
    </location>
</feature>
<dbReference type="InterPro" id="IPR006311">
    <property type="entry name" value="TAT_signal"/>
</dbReference>
<dbReference type="PRINTS" id="PR00758">
    <property type="entry name" value="ARSENICPUMP"/>
</dbReference>
<protein>
    <submittedName>
        <fullName evidence="12">Citrate transporter</fullName>
    </submittedName>
</protein>
<keyword evidence="5" id="KW-1003">Cell membrane</keyword>
<evidence type="ECO:0000256" key="2">
    <source>
        <dbReference type="ARBA" id="ARBA00006433"/>
    </source>
</evidence>
<dbReference type="PANTHER" id="PTHR43302">
    <property type="entry name" value="TRANSPORTER ARSB-RELATED"/>
    <property type="match status" value="1"/>
</dbReference>
<dbReference type="Pfam" id="PF03600">
    <property type="entry name" value="CitMHS"/>
    <property type="match status" value="1"/>
</dbReference>
<keyword evidence="13" id="KW-1185">Reference proteome</keyword>
<gene>
    <name evidence="12" type="ORF">EBM89_07905</name>
</gene>
<dbReference type="OrthoDB" id="9774335at2"/>
<evidence type="ECO:0000256" key="5">
    <source>
        <dbReference type="ARBA" id="ARBA00022475"/>
    </source>
</evidence>
<dbReference type="InterPro" id="IPR004680">
    <property type="entry name" value="Cit_transptr-like_dom"/>
</dbReference>
<comment type="similarity">
    <text evidence="2">Belongs to the ArsB family.</text>
</comment>
<feature type="transmembrane region" description="Helical" evidence="10">
    <location>
        <begin position="42"/>
        <end position="66"/>
    </location>
</feature>
<keyword evidence="9 10" id="KW-0472">Membrane</keyword>
<dbReference type="RefSeq" id="WP_122148898.1">
    <property type="nucleotide sequence ID" value="NZ_RFFI01000033.1"/>
</dbReference>
<keyword evidence="8 10" id="KW-1133">Transmembrane helix</keyword>
<evidence type="ECO:0000313" key="12">
    <source>
        <dbReference type="EMBL" id="RMI12623.1"/>
    </source>
</evidence>
<evidence type="ECO:0000259" key="11">
    <source>
        <dbReference type="Pfam" id="PF03600"/>
    </source>
</evidence>
<feature type="transmembrane region" description="Helical" evidence="10">
    <location>
        <begin position="211"/>
        <end position="240"/>
    </location>
</feature>
<keyword evidence="6 10" id="KW-0812">Transmembrane</keyword>
<feature type="domain" description="Citrate transporter-like" evidence="11">
    <location>
        <begin position="8"/>
        <end position="331"/>
    </location>
</feature>
<dbReference type="PANTHER" id="PTHR43302:SF5">
    <property type="entry name" value="TRANSPORTER ARSB-RELATED"/>
    <property type="match status" value="1"/>
</dbReference>
<comment type="caution">
    <text evidence="12">The sequence shown here is derived from an EMBL/GenBank/DDBJ whole genome shotgun (WGS) entry which is preliminary data.</text>
</comment>
<evidence type="ECO:0000256" key="4">
    <source>
        <dbReference type="ARBA" id="ARBA00022448"/>
    </source>
</evidence>
<reference evidence="12 13" key="1">
    <citation type="submission" date="2018-10" db="EMBL/GenBank/DDBJ databases">
        <title>Isolation, diversity and antifungal activity of actinobacteria from wheat.</title>
        <authorList>
            <person name="Han C."/>
        </authorList>
    </citation>
    <scope>NUCLEOTIDE SEQUENCE [LARGE SCALE GENOMIC DNA]</scope>
    <source>
        <strain evidence="12 13">NEAU-YY56</strain>
    </source>
</reference>
<feature type="transmembrane region" description="Helical" evidence="10">
    <location>
        <begin position="117"/>
        <end position="137"/>
    </location>
</feature>
<proteinExistence type="inferred from homology"/>
<evidence type="ECO:0000256" key="3">
    <source>
        <dbReference type="ARBA" id="ARBA00009843"/>
    </source>
</evidence>
<dbReference type="InterPro" id="IPR000802">
    <property type="entry name" value="Arsenical_pump_ArsB"/>
</dbReference>
<dbReference type="GO" id="GO:0015105">
    <property type="term" value="F:arsenite transmembrane transporter activity"/>
    <property type="evidence" value="ECO:0007669"/>
    <property type="project" value="InterPro"/>
</dbReference>
<accession>A0A3M2JM06</accession>
<feature type="transmembrane region" description="Helical" evidence="10">
    <location>
        <begin position="158"/>
        <end position="179"/>
    </location>
</feature>
<evidence type="ECO:0000256" key="9">
    <source>
        <dbReference type="ARBA" id="ARBA00023136"/>
    </source>
</evidence>
<dbReference type="EMBL" id="RFFI01000033">
    <property type="protein sequence ID" value="RMI12623.1"/>
    <property type="molecule type" value="Genomic_DNA"/>
</dbReference>
<comment type="subcellular location">
    <subcellularLocation>
        <location evidence="1">Cell membrane</location>
        <topology evidence="1">Multi-pass membrane protein</topology>
    </subcellularLocation>
</comment>
<comment type="similarity">
    <text evidence="3">Belongs to the CitM (TC 2.A.11) transporter family.</text>
</comment>
<keyword evidence="7" id="KW-0059">Arsenical resistance</keyword>
<dbReference type="AlphaFoldDB" id="A0A3M2JM06"/>
<name>A0A3M2JM06_9CELL</name>
<feature type="transmembrane region" description="Helical" evidence="10">
    <location>
        <begin position="364"/>
        <end position="388"/>
    </location>
</feature>
<evidence type="ECO:0000256" key="8">
    <source>
        <dbReference type="ARBA" id="ARBA00022989"/>
    </source>
</evidence>
<sequence>MSRRRRSVPWWAVASVAAAALVLSGALPGADAAALGARVGPVLAFVAALTVVAELCGAAGLFDVATDAAARSAGGRRWVLWLLLVAIAVASTVLLSLDTTAVLLTPLAITLARRTGTSPLLLVLTVVALANTASLLLPVSNLTNLLADHRFRDADVGYVGLMWAPALAAVVVTVAVLAVRGRHALRGRFAPGDRYVPPDRPLLLVTGGTTAVMAVGFVAGLPVWAVALGAAVVLLAAFALRRRPLPVRARDLVPWRMLLVVAALFVAVETLHVRGLGDALAALAPDGTTAGALLGVAGLSAGAANLVNNLPAYLVLEPVAGSDPLRLAAVLIGTGVGPLLTPWASLATVLWWQRCRQALVHVPVRAFVVQGLWLAPLCVGAATLALAATL</sequence>
<evidence type="ECO:0000256" key="6">
    <source>
        <dbReference type="ARBA" id="ARBA00022692"/>
    </source>
</evidence>
<evidence type="ECO:0000256" key="10">
    <source>
        <dbReference type="SAM" id="Phobius"/>
    </source>
</evidence>
<evidence type="ECO:0000256" key="7">
    <source>
        <dbReference type="ARBA" id="ARBA00022849"/>
    </source>
</evidence>
<feature type="transmembrane region" description="Helical" evidence="10">
    <location>
        <begin position="292"/>
        <end position="316"/>
    </location>
</feature>
<dbReference type="Proteomes" id="UP000269289">
    <property type="component" value="Unassembled WGS sequence"/>
</dbReference>
<organism evidence="12 13">
    <name type="scientific">Cellulomonas triticagri</name>
    <dbReference type="NCBI Taxonomy" id="2483352"/>
    <lineage>
        <taxon>Bacteria</taxon>
        <taxon>Bacillati</taxon>
        <taxon>Actinomycetota</taxon>
        <taxon>Actinomycetes</taxon>
        <taxon>Micrococcales</taxon>
        <taxon>Cellulomonadaceae</taxon>
        <taxon>Cellulomonas</taxon>
    </lineage>
</organism>
<feature type="transmembrane region" description="Helical" evidence="10">
    <location>
        <begin position="252"/>
        <end position="272"/>
    </location>
</feature>
<feature type="transmembrane region" description="Helical" evidence="10">
    <location>
        <begin position="328"/>
        <end position="352"/>
    </location>
</feature>
<keyword evidence="4" id="KW-0813">Transport</keyword>
<dbReference type="GO" id="GO:0046685">
    <property type="term" value="P:response to arsenic-containing substance"/>
    <property type="evidence" value="ECO:0007669"/>
    <property type="project" value="UniProtKB-KW"/>
</dbReference>
<dbReference type="PROSITE" id="PS51318">
    <property type="entry name" value="TAT"/>
    <property type="match status" value="1"/>
</dbReference>
<evidence type="ECO:0000256" key="1">
    <source>
        <dbReference type="ARBA" id="ARBA00004651"/>
    </source>
</evidence>